<evidence type="ECO:0000259" key="1">
    <source>
        <dbReference type="PROSITE" id="PS50943"/>
    </source>
</evidence>
<dbReference type="InterPro" id="IPR010982">
    <property type="entry name" value="Lambda_DNA-bd_dom_sf"/>
</dbReference>
<dbReference type="OrthoDB" id="4409301at2"/>
<dbReference type="Gene3D" id="1.10.260.40">
    <property type="entry name" value="lambda repressor-like DNA-binding domains"/>
    <property type="match status" value="1"/>
</dbReference>
<reference evidence="2 3" key="1">
    <citation type="submission" date="2018-02" db="EMBL/GenBank/DDBJ databases">
        <title>Complete genome of the streamlined marine actinobacterium Pontimonas salivibrio CL-TW6 adapted to coastal planktonic lifestype.</title>
        <authorList>
            <person name="Cho B.C."/>
            <person name="Hardies S.C."/>
            <person name="Jang G.I."/>
            <person name="Hwang C.Y."/>
        </authorList>
    </citation>
    <scope>NUCLEOTIDE SEQUENCE [LARGE SCALE GENOMIC DNA]</scope>
    <source>
        <strain evidence="2 3">CL-TW6</strain>
    </source>
</reference>
<organism evidence="2 3">
    <name type="scientific">Pontimonas salivibrio</name>
    <dbReference type="NCBI Taxonomy" id="1159327"/>
    <lineage>
        <taxon>Bacteria</taxon>
        <taxon>Bacillati</taxon>
        <taxon>Actinomycetota</taxon>
        <taxon>Actinomycetes</taxon>
        <taxon>Micrococcales</taxon>
        <taxon>Microbacteriaceae</taxon>
        <taxon>Pontimonas</taxon>
    </lineage>
</organism>
<dbReference type="Pfam" id="PF13560">
    <property type="entry name" value="HTH_31"/>
    <property type="match status" value="1"/>
</dbReference>
<evidence type="ECO:0000313" key="3">
    <source>
        <dbReference type="Proteomes" id="UP000243077"/>
    </source>
</evidence>
<dbReference type="SMART" id="SM00530">
    <property type="entry name" value="HTH_XRE"/>
    <property type="match status" value="1"/>
</dbReference>
<feature type="domain" description="HTH cro/C1-type" evidence="1">
    <location>
        <begin position="93"/>
        <end position="139"/>
    </location>
</feature>
<accession>A0A2L2BRP3</accession>
<name>A0A2L2BRP3_9MICO</name>
<dbReference type="KEGG" id="psai:C3B54_111377"/>
<dbReference type="InterPro" id="IPR001387">
    <property type="entry name" value="Cro/C1-type_HTH"/>
</dbReference>
<evidence type="ECO:0000313" key="2">
    <source>
        <dbReference type="EMBL" id="AVG24320.1"/>
    </source>
</evidence>
<protein>
    <submittedName>
        <fullName evidence="2">Abi antitoxin</fullName>
    </submittedName>
</protein>
<dbReference type="SUPFAM" id="SSF47413">
    <property type="entry name" value="lambda repressor-like DNA-binding domains"/>
    <property type="match status" value="1"/>
</dbReference>
<dbReference type="Proteomes" id="UP000243077">
    <property type="component" value="Chromosome"/>
</dbReference>
<proteinExistence type="predicted"/>
<dbReference type="CDD" id="cd00093">
    <property type="entry name" value="HTH_XRE"/>
    <property type="match status" value="1"/>
</dbReference>
<sequence length="146" mass="16481">MTLFRNVDGSTADPVETWPYEGMVSVIEHGLLPDWRPLIAHIRQHPWGKVARALEAYLGYAEDARQVAFFRLMLDRARSRAESEERFEVARRIRGHLEASGLTRAEFARAIGTSPSRLSTYLSGKVVPSAALMVRMERVVQAVEKS</sequence>
<dbReference type="AlphaFoldDB" id="A0A2L2BRP3"/>
<dbReference type="GO" id="GO:0003677">
    <property type="term" value="F:DNA binding"/>
    <property type="evidence" value="ECO:0007669"/>
    <property type="project" value="InterPro"/>
</dbReference>
<dbReference type="EMBL" id="CP026923">
    <property type="protein sequence ID" value="AVG24320.1"/>
    <property type="molecule type" value="Genomic_DNA"/>
</dbReference>
<dbReference type="PROSITE" id="PS50943">
    <property type="entry name" value="HTH_CROC1"/>
    <property type="match status" value="1"/>
</dbReference>
<keyword evidence="3" id="KW-1185">Reference proteome</keyword>
<gene>
    <name evidence="2" type="ORF">C3B54_111377</name>
</gene>